<dbReference type="PANTHER" id="PTHR33204">
    <property type="entry name" value="TRANSCRIPTIONAL REGULATOR, MARR FAMILY"/>
    <property type="match status" value="1"/>
</dbReference>
<keyword evidence="3" id="KW-0804">Transcription</keyword>
<dbReference type="PANTHER" id="PTHR33204:SF18">
    <property type="entry name" value="TRANSCRIPTIONAL REGULATORY PROTEIN"/>
    <property type="match status" value="1"/>
</dbReference>
<organism evidence="5 6">
    <name type="scientific">Sulfodiicoccus acidiphilus</name>
    <dbReference type="NCBI Taxonomy" id="1670455"/>
    <lineage>
        <taxon>Archaea</taxon>
        <taxon>Thermoproteota</taxon>
        <taxon>Thermoprotei</taxon>
        <taxon>Sulfolobales</taxon>
        <taxon>Sulfolobaceae</taxon>
        <taxon>Sulfodiicoccus</taxon>
    </lineage>
</organism>
<dbReference type="Pfam" id="PF01638">
    <property type="entry name" value="HxlR"/>
    <property type="match status" value="1"/>
</dbReference>
<dbReference type="Gene3D" id="1.10.10.10">
    <property type="entry name" value="Winged helix-like DNA-binding domain superfamily/Winged helix DNA-binding domain"/>
    <property type="match status" value="1"/>
</dbReference>
<proteinExistence type="predicted"/>
<evidence type="ECO:0000313" key="6">
    <source>
        <dbReference type="Proteomes" id="UP000616143"/>
    </source>
</evidence>
<evidence type="ECO:0000259" key="4">
    <source>
        <dbReference type="PROSITE" id="PS51118"/>
    </source>
</evidence>
<dbReference type="Proteomes" id="UP000616143">
    <property type="component" value="Unassembled WGS sequence"/>
</dbReference>
<dbReference type="OrthoDB" id="10490at2157"/>
<reference evidence="5" key="1">
    <citation type="journal article" date="2014" name="Int. J. Syst. Evol. Microbiol.">
        <title>Complete genome sequence of Corynebacterium casei LMG S-19264T (=DSM 44701T), isolated from a smear-ripened cheese.</title>
        <authorList>
            <consortium name="US DOE Joint Genome Institute (JGI-PGF)"/>
            <person name="Walter F."/>
            <person name="Albersmeier A."/>
            <person name="Kalinowski J."/>
            <person name="Ruckert C."/>
        </authorList>
    </citation>
    <scope>NUCLEOTIDE SEQUENCE</scope>
    <source>
        <strain evidence="5">JCM 31740</strain>
    </source>
</reference>
<comment type="caution">
    <text evidence="5">The sequence shown here is derived from an EMBL/GenBank/DDBJ whole genome shotgun (WGS) entry which is preliminary data.</text>
</comment>
<dbReference type="PROSITE" id="PS51118">
    <property type="entry name" value="HTH_HXLR"/>
    <property type="match status" value="1"/>
</dbReference>
<gene>
    <name evidence="5" type="ORF">GCM10007116_17720</name>
</gene>
<sequence>MVKGSKVAKQSCPLVSTVNVISRKWFLLTLNVIGNGRGVGFNELLKAIDGIRPKALSDVLKQTESMGLVKRVVVGNSPPRVSYSLTSEGRKLRKSVVPLFKWASRYTGHSDCPILNSAQVSKGRVSLGLNKS</sequence>
<dbReference type="RefSeq" id="WP_188848601.1">
    <property type="nucleotide sequence ID" value="NZ_BMQS01000018.1"/>
</dbReference>
<dbReference type="AlphaFoldDB" id="A0A830H4K9"/>
<dbReference type="InterPro" id="IPR036388">
    <property type="entry name" value="WH-like_DNA-bd_sf"/>
</dbReference>
<feature type="domain" description="HTH hxlR-type" evidence="4">
    <location>
        <begin position="12"/>
        <end position="111"/>
    </location>
</feature>
<dbReference type="InterPro" id="IPR036390">
    <property type="entry name" value="WH_DNA-bd_sf"/>
</dbReference>
<keyword evidence="2" id="KW-0238">DNA-binding</keyword>
<dbReference type="InterPro" id="IPR002577">
    <property type="entry name" value="HTH_HxlR"/>
</dbReference>
<dbReference type="GO" id="GO:0003677">
    <property type="term" value="F:DNA binding"/>
    <property type="evidence" value="ECO:0007669"/>
    <property type="project" value="UniProtKB-KW"/>
</dbReference>
<evidence type="ECO:0000256" key="3">
    <source>
        <dbReference type="ARBA" id="ARBA00023163"/>
    </source>
</evidence>
<evidence type="ECO:0000256" key="2">
    <source>
        <dbReference type="ARBA" id="ARBA00023125"/>
    </source>
</evidence>
<reference evidence="5" key="2">
    <citation type="submission" date="2020-09" db="EMBL/GenBank/DDBJ databases">
        <authorList>
            <person name="Sun Q."/>
            <person name="Ohkuma M."/>
        </authorList>
    </citation>
    <scope>NUCLEOTIDE SEQUENCE</scope>
    <source>
        <strain evidence="5">JCM 31740</strain>
    </source>
</reference>
<evidence type="ECO:0000313" key="5">
    <source>
        <dbReference type="EMBL" id="GGU00946.1"/>
    </source>
</evidence>
<dbReference type="EMBL" id="BMQS01000018">
    <property type="protein sequence ID" value="GGU00946.1"/>
    <property type="molecule type" value="Genomic_DNA"/>
</dbReference>
<name>A0A830H4K9_9CREN</name>
<evidence type="ECO:0000256" key="1">
    <source>
        <dbReference type="ARBA" id="ARBA00023015"/>
    </source>
</evidence>
<accession>A0A830H4K9</accession>
<dbReference type="SUPFAM" id="SSF46785">
    <property type="entry name" value="Winged helix' DNA-binding domain"/>
    <property type="match status" value="1"/>
</dbReference>
<protein>
    <recommendedName>
        <fullName evidence="4">HTH hxlR-type domain-containing protein</fullName>
    </recommendedName>
</protein>
<keyword evidence="1" id="KW-0805">Transcription regulation</keyword>